<proteinExistence type="predicted"/>
<protein>
    <submittedName>
        <fullName evidence="1">Exodeoxyribonuclease-3</fullName>
    </submittedName>
</protein>
<name>A0A1Y6C9Z7_9NEIS</name>
<sequence length="40" mass="4544">MIDYHIVTPSMMACARAASVYKDVKFSDHAPLIVDYNRTL</sequence>
<accession>A0A1Y6C9Z7</accession>
<evidence type="ECO:0000313" key="2">
    <source>
        <dbReference type="Proteomes" id="UP000192920"/>
    </source>
</evidence>
<evidence type="ECO:0000313" key="1">
    <source>
        <dbReference type="EMBL" id="SMF52366.1"/>
    </source>
</evidence>
<dbReference type="EMBL" id="FXAG01000028">
    <property type="protein sequence ID" value="SMF52366.1"/>
    <property type="molecule type" value="Genomic_DNA"/>
</dbReference>
<dbReference type="Proteomes" id="UP000192920">
    <property type="component" value="Unassembled WGS sequence"/>
</dbReference>
<keyword evidence="2" id="KW-1185">Reference proteome</keyword>
<reference evidence="2" key="1">
    <citation type="submission" date="2017-04" db="EMBL/GenBank/DDBJ databases">
        <authorList>
            <person name="Varghese N."/>
            <person name="Submissions S."/>
        </authorList>
    </citation>
    <scope>NUCLEOTIDE SEQUENCE [LARGE SCALE GENOMIC DNA]</scope>
    <source>
        <strain evidence="2">DSM 22618</strain>
    </source>
</reference>
<dbReference type="InterPro" id="IPR036691">
    <property type="entry name" value="Endo/exonu/phosph_ase_sf"/>
</dbReference>
<dbReference type="Gene3D" id="3.60.10.10">
    <property type="entry name" value="Endonuclease/exonuclease/phosphatase"/>
    <property type="match status" value="1"/>
</dbReference>
<gene>
    <name evidence="1" type="ORF">SAMN02745746_03760</name>
</gene>
<dbReference type="SUPFAM" id="SSF56219">
    <property type="entry name" value="DNase I-like"/>
    <property type="match status" value="1"/>
</dbReference>
<dbReference type="STRING" id="1123014.SAMN02745746_03760"/>
<organism evidence="1 2">
    <name type="scientific">Pseudogulbenkiania subflava DSM 22618</name>
    <dbReference type="NCBI Taxonomy" id="1123014"/>
    <lineage>
        <taxon>Bacteria</taxon>
        <taxon>Pseudomonadati</taxon>
        <taxon>Pseudomonadota</taxon>
        <taxon>Betaproteobacteria</taxon>
        <taxon>Neisseriales</taxon>
        <taxon>Chromobacteriaceae</taxon>
        <taxon>Pseudogulbenkiania</taxon>
    </lineage>
</organism>
<dbReference type="AlphaFoldDB" id="A0A1Y6C9Z7"/>